<dbReference type="SUPFAM" id="SSF52025">
    <property type="entry name" value="PA domain"/>
    <property type="match status" value="1"/>
</dbReference>
<feature type="domain" description="PA" evidence="11">
    <location>
        <begin position="134"/>
        <end position="223"/>
    </location>
</feature>
<proteinExistence type="predicted"/>
<dbReference type="Pfam" id="PF02225">
    <property type="entry name" value="PA"/>
    <property type="match status" value="1"/>
</dbReference>
<dbReference type="InterPro" id="IPR039866">
    <property type="entry name" value="CPQ"/>
</dbReference>
<dbReference type="Proteomes" id="UP000241771">
    <property type="component" value="Unassembled WGS sequence"/>
</dbReference>
<evidence type="ECO:0000313" key="12">
    <source>
        <dbReference type="EMBL" id="PSW18059.1"/>
    </source>
</evidence>
<dbReference type="RefSeq" id="WP_036817546.1">
    <property type="nucleotide sequence ID" value="NZ_JGVO01000082.1"/>
</dbReference>
<dbReference type="InterPro" id="IPR046450">
    <property type="entry name" value="PA_dom_sf"/>
</dbReference>
<dbReference type="PROSITE" id="PS51318">
    <property type="entry name" value="TAT"/>
    <property type="match status" value="1"/>
</dbReference>
<dbReference type="PANTHER" id="PTHR12053">
    <property type="entry name" value="PROTEASE FAMILY M28 PLASMA GLUTAMATE CARBOXYPEPTIDASE-RELATED"/>
    <property type="match status" value="1"/>
</dbReference>
<keyword evidence="10" id="KW-0325">Glycoprotein</keyword>
<dbReference type="Gene3D" id="3.50.30.30">
    <property type="match status" value="1"/>
</dbReference>
<evidence type="ECO:0000256" key="8">
    <source>
        <dbReference type="ARBA" id="ARBA00023049"/>
    </source>
</evidence>
<keyword evidence="13" id="KW-1185">Reference proteome</keyword>
<evidence type="ECO:0000256" key="2">
    <source>
        <dbReference type="ARBA" id="ARBA00022525"/>
    </source>
</evidence>
<evidence type="ECO:0000256" key="4">
    <source>
        <dbReference type="ARBA" id="ARBA00022723"/>
    </source>
</evidence>
<evidence type="ECO:0000313" key="13">
    <source>
        <dbReference type="Proteomes" id="UP000241771"/>
    </source>
</evidence>
<keyword evidence="3" id="KW-0645">Protease</keyword>
<evidence type="ECO:0000256" key="3">
    <source>
        <dbReference type="ARBA" id="ARBA00022670"/>
    </source>
</evidence>
<dbReference type="PANTHER" id="PTHR12053:SF3">
    <property type="entry name" value="CARBOXYPEPTIDASE Q"/>
    <property type="match status" value="1"/>
</dbReference>
<dbReference type="EMBL" id="PYMA01000013">
    <property type="protein sequence ID" value="PSW18059.1"/>
    <property type="molecule type" value="Genomic_DNA"/>
</dbReference>
<evidence type="ECO:0000256" key="1">
    <source>
        <dbReference type="ARBA" id="ARBA00004613"/>
    </source>
</evidence>
<name>A0A2T3NP69_9GAMM</name>
<evidence type="ECO:0000256" key="9">
    <source>
        <dbReference type="ARBA" id="ARBA00023145"/>
    </source>
</evidence>
<keyword evidence="8" id="KW-0482">Metalloprotease</keyword>
<protein>
    <recommendedName>
        <fullName evidence="11">PA domain-containing protein</fullName>
    </recommendedName>
</protein>
<dbReference type="InterPro" id="IPR003137">
    <property type="entry name" value="PA_domain"/>
</dbReference>
<dbReference type="Gene3D" id="3.40.630.10">
    <property type="entry name" value="Zn peptidases"/>
    <property type="match status" value="1"/>
</dbReference>
<evidence type="ECO:0000256" key="6">
    <source>
        <dbReference type="ARBA" id="ARBA00022801"/>
    </source>
</evidence>
<dbReference type="GO" id="GO:0046872">
    <property type="term" value="F:metal ion binding"/>
    <property type="evidence" value="ECO:0007669"/>
    <property type="project" value="UniProtKB-KW"/>
</dbReference>
<keyword evidence="4" id="KW-0479">Metal-binding</keyword>
<evidence type="ECO:0000256" key="5">
    <source>
        <dbReference type="ARBA" id="ARBA00022729"/>
    </source>
</evidence>
<dbReference type="GO" id="GO:0005576">
    <property type="term" value="C:extracellular region"/>
    <property type="evidence" value="ECO:0007669"/>
    <property type="project" value="UniProtKB-SubCell"/>
</dbReference>
<keyword evidence="5" id="KW-0732">Signal</keyword>
<accession>A0A2T3NP69</accession>
<sequence length="262" mass="28457">MNHSESRRLFLKAVGAGVGTAAVGLLFAANALDSKNANFFYQESNASKGHELLSQLTEKFEHRLCGSKNAFEAEQFCHDKFTAMGFTDVRFEPFVKDVWNRGHLSKMDIIANNGQSYSVNMVAFGGSPSPVDVKAEVVDLADAMEEDYQSIDVKGKIVIGNIGMDDGSKAPHRSVKVALALKKGAAGIILHNNVKHNTLLTGGAGRYLPIPAASVGFEDGMDIRNKLKTQKLYAHIRMDGNHYVNATHRNVVAVLPGSEKPE</sequence>
<comment type="caution">
    <text evidence="12">The sequence shown here is derived from an EMBL/GenBank/DDBJ whole genome shotgun (WGS) entry which is preliminary data.</text>
</comment>
<dbReference type="GO" id="GO:0070573">
    <property type="term" value="F:metallodipeptidase activity"/>
    <property type="evidence" value="ECO:0007669"/>
    <property type="project" value="InterPro"/>
</dbReference>
<evidence type="ECO:0000256" key="10">
    <source>
        <dbReference type="ARBA" id="ARBA00023180"/>
    </source>
</evidence>
<keyword evidence="2" id="KW-0964">Secreted</keyword>
<comment type="subcellular location">
    <subcellularLocation>
        <location evidence="1">Secreted</location>
    </subcellularLocation>
</comment>
<gene>
    <name evidence="12" type="ORF">C9I98_18375</name>
</gene>
<evidence type="ECO:0000256" key="7">
    <source>
        <dbReference type="ARBA" id="ARBA00022833"/>
    </source>
</evidence>
<keyword evidence="6" id="KW-0378">Hydrolase</keyword>
<keyword evidence="7" id="KW-0862">Zinc</keyword>
<evidence type="ECO:0000259" key="11">
    <source>
        <dbReference type="Pfam" id="PF02225"/>
    </source>
</evidence>
<dbReference type="GO" id="GO:0006508">
    <property type="term" value="P:proteolysis"/>
    <property type="evidence" value="ECO:0007669"/>
    <property type="project" value="UniProtKB-KW"/>
</dbReference>
<keyword evidence="9" id="KW-0865">Zymogen</keyword>
<reference evidence="12 13" key="1">
    <citation type="submission" date="2018-01" db="EMBL/GenBank/DDBJ databases">
        <title>Whole genome sequencing of Histamine producing bacteria.</title>
        <authorList>
            <person name="Butler K."/>
        </authorList>
    </citation>
    <scope>NUCLEOTIDE SEQUENCE [LARGE SCALE GENOMIC DNA]</scope>
    <source>
        <strain evidence="12 13">DSM 100436</strain>
    </source>
</reference>
<dbReference type="SUPFAM" id="SSF53187">
    <property type="entry name" value="Zn-dependent exopeptidases"/>
    <property type="match status" value="1"/>
</dbReference>
<dbReference type="InterPro" id="IPR006311">
    <property type="entry name" value="TAT_signal"/>
</dbReference>
<organism evidence="12 13">
    <name type="scientific">Photobacterium sanctipauli</name>
    <dbReference type="NCBI Taxonomy" id="1342794"/>
    <lineage>
        <taxon>Bacteria</taxon>
        <taxon>Pseudomonadati</taxon>
        <taxon>Pseudomonadota</taxon>
        <taxon>Gammaproteobacteria</taxon>
        <taxon>Vibrionales</taxon>
        <taxon>Vibrionaceae</taxon>
        <taxon>Photobacterium</taxon>
    </lineage>
</organism>
<dbReference type="AlphaFoldDB" id="A0A2T3NP69"/>